<dbReference type="RefSeq" id="WP_344941277.1">
    <property type="nucleotide sequence ID" value="NZ_BAAAZR010000008.1"/>
</dbReference>
<keyword evidence="2" id="KW-1185">Reference proteome</keyword>
<name>A0ABP7IAB1_9ACTN</name>
<sequence length="76" mass="7926">MDVGSCSEVLASAHECTSASKAVARAAGDPRLLCLALNARYWVAFVPGHPDGLEALGQELLAVSARGGLLGYQRTR</sequence>
<gene>
    <name evidence="1" type="ORF">GCM10022226_37710</name>
</gene>
<protein>
    <submittedName>
        <fullName evidence="1">Uncharacterized protein</fullName>
    </submittedName>
</protein>
<proteinExistence type="predicted"/>
<organism evidence="1 2">
    <name type="scientific">Sphaerisporangium flaviroseum</name>
    <dbReference type="NCBI Taxonomy" id="509199"/>
    <lineage>
        <taxon>Bacteria</taxon>
        <taxon>Bacillati</taxon>
        <taxon>Actinomycetota</taxon>
        <taxon>Actinomycetes</taxon>
        <taxon>Streptosporangiales</taxon>
        <taxon>Streptosporangiaceae</taxon>
        <taxon>Sphaerisporangium</taxon>
    </lineage>
</organism>
<dbReference type="Proteomes" id="UP001500888">
    <property type="component" value="Unassembled WGS sequence"/>
</dbReference>
<accession>A0ABP7IAB1</accession>
<evidence type="ECO:0000313" key="1">
    <source>
        <dbReference type="EMBL" id="GAA3813445.1"/>
    </source>
</evidence>
<evidence type="ECO:0000313" key="2">
    <source>
        <dbReference type="Proteomes" id="UP001500888"/>
    </source>
</evidence>
<dbReference type="EMBL" id="BAAAZR010000008">
    <property type="protein sequence ID" value="GAA3813445.1"/>
    <property type="molecule type" value="Genomic_DNA"/>
</dbReference>
<comment type="caution">
    <text evidence="1">The sequence shown here is derived from an EMBL/GenBank/DDBJ whole genome shotgun (WGS) entry which is preliminary data.</text>
</comment>
<reference evidence="2" key="1">
    <citation type="journal article" date="2019" name="Int. J. Syst. Evol. Microbiol.">
        <title>The Global Catalogue of Microorganisms (GCM) 10K type strain sequencing project: providing services to taxonomists for standard genome sequencing and annotation.</title>
        <authorList>
            <consortium name="The Broad Institute Genomics Platform"/>
            <consortium name="The Broad Institute Genome Sequencing Center for Infectious Disease"/>
            <person name="Wu L."/>
            <person name="Ma J."/>
        </authorList>
    </citation>
    <scope>NUCLEOTIDE SEQUENCE [LARGE SCALE GENOMIC DNA]</scope>
    <source>
        <strain evidence="2">JCM 16908</strain>
    </source>
</reference>